<comment type="caution">
    <text evidence="2">The sequence shown here is derived from an EMBL/GenBank/DDBJ whole genome shotgun (WGS) entry which is preliminary data.</text>
</comment>
<feature type="domain" description="HTH-like" evidence="1">
    <location>
        <begin position="45"/>
        <end position="94"/>
    </location>
</feature>
<dbReference type="InterPro" id="IPR025948">
    <property type="entry name" value="HTH-like_dom"/>
</dbReference>
<evidence type="ECO:0000259" key="1">
    <source>
        <dbReference type="Pfam" id="PF13276"/>
    </source>
</evidence>
<evidence type="ECO:0000313" key="3">
    <source>
        <dbReference type="Proteomes" id="UP000270649"/>
    </source>
</evidence>
<dbReference type="AlphaFoldDB" id="A0A3M0GPZ1"/>
<evidence type="ECO:0000313" key="2">
    <source>
        <dbReference type="EMBL" id="RMB63763.1"/>
    </source>
</evidence>
<name>A0A3M0GPZ1_9CORY</name>
<sequence>MTTEPSSRLTRMCHVLKLNRSSLYTWVHTRENRRLKMYSDGLIGARIKATFDDEHGLYGAKRIAASLNSDRDFGPINHKKVARLMKSMGLQRLYHTSPMYNH</sequence>
<dbReference type="Pfam" id="PF13276">
    <property type="entry name" value="HTH_21"/>
    <property type="match status" value="1"/>
</dbReference>
<protein>
    <submittedName>
        <fullName evidence="2">Transposase</fullName>
    </submittedName>
</protein>
<dbReference type="PANTHER" id="PTHR46889">
    <property type="entry name" value="TRANSPOSASE INSF FOR INSERTION SEQUENCE IS3B-RELATED"/>
    <property type="match status" value="1"/>
</dbReference>
<dbReference type="Proteomes" id="UP000270649">
    <property type="component" value="Unassembled WGS sequence"/>
</dbReference>
<dbReference type="InterPro" id="IPR050900">
    <property type="entry name" value="Transposase_IS3/IS150/IS904"/>
</dbReference>
<gene>
    <name evidence="2" type="ORF">D9543_02955</name>
</gene>
<reference evidence="2 3" key="1">
    <citation type="submission" date="2018-10" db="EMBL/GenBank/DDBJ databases">
        <title>Corynebacterium macginleyi genome sequencing and assembly of the type strain and two clinical samples.</title>
        <authorList>
            <person name="Bernier A.-M."/>
            <person name="Bernard K."/>
        </authorList>
    </citation>
    <scope>NUCLEOTIDE SEQUENCE [LARGE SCALE GENOMIC DNA]</scope>
    <source>
        <strain evidence="2 3">NML 120205</strain>
    </source>
</reference>
<dbReference type="PANTHER" id="PTHR46889:SF4">
    <property type="entry name" value="TRANSPOSASE INSO FOR INSERTION SEQUENCE ELEMENT IS911B-RELATED"/>
    <property type="match status" value="1"/>
</dbReference>
<dbReference type="EMBL" id="REGC01000002">
    <property type="protein sequence ID" value="RMB63763.1"/>
    <property type="molecule type" value="Genomic_DNA"/>
</dbReference>
<proteinExistence type="predicted"/>
<accession>A0A3M0GPZ1</accession>
<organism evidence="2 3">
    <name type="scientific">Corynebacterium macginleyi</name>
    <dbReference type="NCBI Taxonomy" id="38290"/>
    <lineage>
        <taxon>Bacteria</taxon>
        <taxon>Bacillati</taxon>
        <taxon>Actinomycetota</taxon>
        <taxon>Actinomycetes</taxon>
        <taxon>Mycobacteriales</taxon>
        <taxon>Corynebacteriaceae</taxon>
        <taxon>Corynebacterium</taxon>
    </lineage>
</organism>